<dbReference type="HOGENOM" id="CLU_552278_0_0_1"/>
<proteinExistence type="predicted"/>
<keyword evidence="3" id="KW-1185">Reference proteome</keyword>
<feature type="compositionally biased region" description="Acidic residues" evidence="1">
    <location>
        <begin position="19"/>
        <end position="37"/>
    </location>
</feature>
<dbReference type="AlphaFoldDB" id="A0A0C9V081"/>
<accession>A0A0C9V081</accession>
<dbReference type="OrthoDB" id="2755069at2759"/>
<feature type="region of interest" description="Disordered" evidence="1">
    <location>
        <begin position="1"/>
        <end position="39"/>
    </location>
</feature>
<organism evidence="2 3">
    <name type="scientific">Sphaerobolus stellatus (strain SS14)</name>
    <dbReference type="NCBI Taxonomy" id="990650"/>
    <lineage>
        <taxon>Eukaryota</taxon>
        <taxon>Fungi</taxon>
        <taxon>Dikarya</taxon>
        <taxon>Basidiomycota</taxon>
        <taxon>Agaricomycotina</taxon>
        <taxon>Agaricomycetes</taxon>
        <taxon>Phallomycetidae</taxon>
        <taxon>Geastrales</taxon>
        <taxon>Sphaerobolaceae</taxon>
        <taxon>Sphaerobolus</taxon>
    </lineage>
</organism>
<protein>
    <submittedName>
        <fullName evidence="2">Unplaced genomic scaffold SPHSTscaffold_174, whole genome shotgun sequence</fullName>
    </submittedName>
</protein>
<sequence>MAARVPYPQYDVVLGDRSDVDEDYNDDEQGSVDDSDEDGFRIDTHHSMLHLDSVKLLELIISLTAATVDLSSLDREDTEDDPGLQFEDLKGQASTTYNLQTKMGFISHEEEKYKDRTDQYNAIRLKDIDICKMVKLTDKKIPILAKYKNHWATKVIIREWTKGKCACTHQHGDLDRASFRNLGDQVQSLEKQLQETKDNSAKLPASKELILENKHPKKEFEYYLGRACYALYGKDSHWAIRNGYCLSDIPTSDREDNNEDLASLPTLPEEIPQDIPSCPPTRLACPASKTIWNDSKVVCEAGIPAIVGSHLPMKQKRIIADPPTSITGPLGKVRAEQWDQPALRGASEWVMESDIYDSEMCRLYIEGKAMQPHKQSPYHTAAMFCINKYVRLLPGLPKNLVAHHDNPDWMTEVVQSFNANPSGIPRNLQLEVYIVEEPMDQDEADPEPTLSQPTAGSSSLADRLDYGEEDFFSCPPVDAQELQEHISYFDSLVP</sequence>
<evidence type="ECO:0000313" key="3">
    <source>
        <dbReference type="Proteomes" id="UP000054279"/>
    </source>
</evidence>
<feature type="region of interest" description="Disordered" evidence="1">
    <location>
        <begin position="441"/>
        <end position="460"/>
    </location>
</feature>
<gene>
    <name evidence="2" type="ORF">M422DRAFT_267362</name>
</gene>
<dbReference type="Proteomes" id="UP000054279">
    <property type="component" value="Unassembled WGS sequence"/>
</dbReference>
<dbReference type="EMBL" id="KN837249">
    <property type="protein sequence ID" value="KIJ31041.1"/>
    <property type="molecule type" value="Genomic_DNA"/>
</dbReference>
<feature type="compositionally biased region" description="Polar residues" evidence="1">
    <location>
        <begin position="449"/>
        <end position="460"/>
    </location>
</feature>
<evidence type="ECO:0000256" key="1">
    <source>
        <dbReference type="SAM" id="MobiDB-lite"/>
    </source>
</evidence>
<evidence type="ECO:0000313" key="2">
    <source>
        <dbReference type="EMBL" id="KIJ31041.1"/>
    </source>
</evidence>
<name>A0A0C9V081_SPHS4</name>
<reference evidence="2 3" key="1">
    <citation type="submission" date="2014-06" db="EMBL/GenBank/DDBJ databases">
        <title>Evolutionary Origins and Diversification of the Mycorrhizal Mutualists.</title>
        <authorList>
            <consortium name="DOE Joint Genome Institute"/>
            <consortium name="Mycorrhizal Genomics Consortium"/>
            <person name="Kohler A."/>
            <person name="Kuo A."/>
            <person name="Nagy L.G."/>
            <person name="Floudas D."/>
            <person name="Copeland A."/>
            <person name="Barry K.W."/>
            <person name="Cichocki N."/>
            <person name="Veneault-Fourrey C."/>
            <person name="LaButti K."/>
            <person name="Lindquist E.A."/>
            <person name="Lipzen A."/>
            <person name="Lundell T."/>
            <person name="Morin E."/>
            <person name="Murat C."/>
            <person name="Riley R."/>
            <person name="Ohm R."/>
            <person name="Sun H."/>
            <person name="Tunlid A."/>
            <person name="Henrissat B."/>
            <person name="Grigoriev I.V."/>
            <person name="Hibbett D.S."/>
            <person name="Martin F."/>
        </authorList>
    </citation>
    <scope>NUCLEOTIDE SEQUENCE [LARGE SCALE GENOMIC DNA]</scope>
    <source>
        <strain evidence="2 3">SS14</strain>
    </source>
</reference>